<evidence type="ECO:0000256" key="1">
    <source>
        <dbReference type="SAM" id="MobiDB-lite"/>
    </source>
</evidence>
<dbReference type="Proteomes" id="UP000198406">
    <property type="component" value="Unassembled WGS sequence"/>
</dbReference>
<feature type="region of interest" description="Disordered" evidence="1">
    <location>
        <begin position="59"/>
        <end position="99"/>
    </location>
</feature>
<dbReference type="InParanoid" id="A0A1Z5KPG9"/>
<dbReference type="AlphaFoldDB" id="A0A1Z5KPG9"/>
<protein>
    <submittedName>
        <fullName evidence="2">Uncharacterized protein</fullName>
    </submittedName>
</protein>
<name>A0A1Z5KPG9_FISSO</name>
<comment type="caution">
    <text evidence="2">The sequence shown here is derived from an EMBL/GenBank/DDBJ whole genome shotgun (WGS) entry which is preliminary data.</text>
</comment>
<evidence type="ECO:0000313" key="3">
    <source>
        <dbReference type="Proteomes" id="UP000198406"/>
    </source>
</evidence>
<keyword evidence="3" id="KW-1185">Reference proteome</keyword>
<gene>
    <name evidence="2" type="ORF">FisN_2Hh114</name>
</gene>
<accession>A0A1Z5KPG9</accession>
<reference evidence="2 3" key="1">
    <citation type="journal article" date="2015" name="Plant Cell">
        <title>Oil accumulation by the oleaginous diatom Fistulifera solaris as revealed by the genome and transcriptome.</title>
        <authorList>
            <person name="Tanaka T."/>
            <person name="Maeda Y."/>
            <person name="Veluchamy A."/>
            <person name="Tanaka M."/>
            <person name="Abida H."/>
            <person name="Marechal E."/>
            <person name="Bowler C."/>
            <person name="Muto M."/>
            <person name="Sunaga Y."/>
            <person name="Tanaka M."/>
            <person name="Yoshino T."/>
            <person name="Taniguchi T."/>
            <person name="Fukuda Y."/>
            <person name="Nemoto M."/>
            <person name="Matsumoto M."/>
            <person name="Wong P.S."/>
            <person name="Aburatani S."/>
            <person name="Fujibuchi W."/>
        </authorList>
    </citation>
    <scope>NUCLEOTIDE SEQUENCE [LARGE SCALE GENOMIC DNA]</scope>
    <source>
        <strain evidence="2 3">JPCC DA0580</strain>
    </source>
</reference>
<sequence length="121" mass="13679">MRKVTDMSSHRTPIIRPASFDMLTDQDLDQGEFLPISDDEIFRFLEDQTSLNADKERVQISGHGDSLTSHRVTPSETTFDKKRAGRDTTSSSVKPPDHKKTRCLECHVKNLSLIFETLSAS</sequence>
<dbReference type="EMBL" id="BDSP01000264">
    <property type="protein sequence ID" value="GAX28067.1"/>
    <property type="molecule type" value="Genomic_DNA"/>
</dbReference>
<feature type="compositionally biased region" description="Polar residues" evidence="1">
    <location>
        <begin position="66"/>
        <end position="77"/>
    </location>
</feature>
<proteinExistence type="predicted"/>
<organism evidence="2 3">
    <name type="scientific">Fistulifera solaris</name>
    <name type="common">Oleaginous diatom</name>
    <dbReference type="NCBI Taxonomy" id="1519565"/>
    <lineage>
        <taxon>Eukaryota</taxon>
        <taxon>Sar</taxon>
        <taxon>Stramenopiles</taxon>
        <taxon>Ochrophyta</taxon>
        <taxon>Bacillariophyta</taxon>
        <taxon>Bacillariophyceae</taxon>
        <taxon>Bacillariophycidae</taxon>
        <taxon>Naviculales</taxon>
        <taxon>Naviculaceae</taxon>
        <taxon>Fistulifera</taxon>
    </lineage>
</organism>
<evidence type="ECO:0000313" key="2">
    <source>
        <dbReference type="EMBL" id="GAX28067.1"/>
    </source>
</evidence>